<dbReference type="InterPro" id="IPR036397">
    <property type="entry name" value="RNaseH_sf"/>
</dbReference>
<dbReference type="GO" id="GO:0003676">
    <property type="term" value="F:nucleic acid binding"/>
    <property type="evidence" value="ECO:0007669"/>
    <property type="project" value="InterPro"/>
</dbReference>
<evidence type="ECO:0000313" key="2">
    <source>
        <dbReference type="Proteomes" id="UP000762676"/>
    </source>
</evidence>
<sequence length="140" mass="15840">MNQFSHKVMVFAGVGLNNKIEIVVLDMKTLKVNSKNYISLLPSCHKIYPPGDFILQQDVATLHSSRTTQNFLILQGVDFIAHDDWSLQSPDLIPLDYAMWDSLAKIYMGRSIPFTGIELEAKKECWGQIGIKELRKSIAT</sequence>
<evidence type="ECO:0000313" key="1">
    <source>
        <dbReference type="EMBL" id="GFS18657.1"/>
    </source>
</evidence>
<organism evidence="1 2">
    <name type="scientific">Elysia marginata</name>
    <dbReference type="NCBI Taxonomy" id="1093978"/>
    <lineage>
        <taxon>Eukaryota</taxon>
        <taxon>Metazoa</taxon>
        <taxon>Spiralia</taxon>
        <taxon>Lophotrochozoa</taxon>
        <taxon>Mollusca</taxon>
        <taxon>Gastropoda</taxon>
        <taxon>Heterobranchia</taxon>
        <taxon>Euthyneura</taxon>
        <taxon>Panpulmonata</taxon>
        <taxon>Sacoglossa</taxon>
        <taxon>Placobranchoidea</taxon>
        <taxon>Plakobranchidae</taxon>
        <taxon>Elysia</taxon>
    </lineage>
</organism>
<name>A0AAV4JCG4_9GAST</name>
<comment type="caution">
    <text evidence="1">The sequence shown here is derived from an EMBL/GenBank/DDBJ whole genome shotgun (WGS) entry which is preliminary data.</text>
</comment>
<proteinExistence type="predicted"/>
<keyword evidence="2" id="KW-1185">Reference proteome</keyword>
<accession>A0AAV4JCG4</accession>
<reference evidence="1 2" key="1">
    <citation type="journal article" date="2021" name="Elife">
        <title>Chloroplast acquisition without the gene transfer in kleptoplastic sea slugs, Plakobranchus ocellatus.</title>
        <authorList>
            <person name="Maeda T."/>
            <person name="Takahashi S."/>
            <person name="Yoshida T."/>
            <person name="Shimamura S."/>
            <person name="Takaki Y."/>
            <person name="Nagai Y."/>
            <person name="Toyoda A."/>
            <person name="Suzuki Y."/>
            <person name="Arimoto A."/>
            <person name="Ishii H."/>
            <person name="Satoh N."/>
            <person name="Nishiyama T."/>
            <person name="Hasebe M."/>
            <person name="Maruyama T."/>
            <person name="Minagawa J."/>
            <person name="Obokata J."/>
            <person name="Shigenobu S."/>
        </authorList>
    </citation>
    <scope>NUCLEOTIDE SEQUENCE [LARGE SCALE GENOMIC DNA]</scope>
</reference>
<dbReference type="AlphaFoldDB" id="A0AAV4JCG4"/>
<dbReference type="Proteomes" id="UP000762676">
    <property type="component" value="Unassembled WGS sequence"/>
</dbReference>
<gene>
    <name evidence="1" type="ORF">ElyMa_006853500</name>
</gene>
<dbReference type="Gene3D" id="3.30.420.10">
    <property type="entry name" value="Ribonuclease H-like superfamily/Ribonuclease H"/>
    <property type="match status" value="1"/>
</dbReference>
<dbReference type="EMBL" id="BMAT01013704">
    <property type="protein sequence ID" value="GFS18657.1"/>
    <property type="molecule type" value="Genomic_DNA"/>
</dbReference>
<protein>
    <submittedName>
        <fullName evidence="1">Transposable element Tc3 transposase</fullName>
    </submittedName>
</protein>